<evidence type="ECO:0000313" key="1">
    <source>
        <dbReference type="EMBL" id="VAW04817.1"/>
    </source>
</evidence>
<accession>A0A3B0SUR1</accession>
<organism evidence="1">
    <name type="scientific">hydrothermal vent metagenome</name>
    <dbReference type="NCBI Taxonomy" id="652676"/>
    <lineage>
        <taxon>unclassified sequences</taxon>
        <taxon>metagenomes</taxon>
        <taxon>ecological metagenomes</taxon>
    </lineage>
</organism>
<sequence length="95" mass="10589">MDALRERFEPVWTSGREHDAVRLLGPDFGLPALPVIEFTQRPELGIALRKLPDVSAFIGDTPTAGLTTILILRMSRGRTIAMRRPCYSRRIALSG</sequence>
<proteinExistence type="predicted"/>
<dbReference type="AlphaFoldDB" id="A0A3B0SUR1"/>
<gene>
    <name evidence="1" type="ORF">MNBD_ACTINO02-1006</name>
</gene>
<protein>
    <submittedName>
        <fullName evidence="1">Uncharacterized protein</fullName>
    </submittedName>
</protein>
<name>A0A3B0SUR1_9ZZZZ</name>
<dbReference type="EMBL" id="UOEK01000300">
    <property type="protein sequence ID" value="VAW04817.1"/>
    <property type="molecule type" value="Genomic_DNA"/>
</dbReference>
<reference evidence="1" key="1">
    <citation type="submission" date="2018-06" db="EMBL/GenBank/DDBJ databases">
        <authorList>
            <person name="Zhirakovskaya E."/>
        </authorList>
    </citation>
    <scope>NUCLEOTIDE SEQUENCE</scope>
</reference>